<evidence type="ECO:0000313" key="2">
    <source>
        <dbReference type="Proteomes" id="UP000310016"/>
    </source>
</evidence>
<dbReference type="Proteomes" id="UP000310016">
    <property type="component" value="Unassembled WGS sequence"/>
</dbReference>
<organism evidence="1 2">
    <name type="scientific">Chitiniphilus eburneus</name>
    <dbReference type="NCBI Taxonomy" id="2571148"/>
    <lineage>
        <taxon>Bacteria</taxon>
        <taxon>Pseudomonadati</taxon>
        <taxon>Pseudomonadota</taxon>
        <taxon>Betaproteobacteria</taxon>
        <taxon>Neisseriales</taxon>
        <taxon>Chitinibacteraceae</taxon>
        <taxon>Chitiniphilus</taxon>
    </lineage>
</organism>
<sequence length="210" mass="23559">MSDLIRRASPEGRVKRGRSEFATPRQVLDFWFGAPDESGALPFRTEWFNGGAAFDARIRARFLPTLEAALAGGCAHWAADADGTLALLLMLDQFTRNVFRDTPRAFAGDPVALAMALRLLENGWHRELAPVQQVFAYLPFEHSEVLSEQDRSVALTRAWPQDDALALCHGYALRHRDVIRRFGRFPHRNAILGRATTARENDFLAEHGGF</sequence>
<name>A0A4U0PBX4_9NEIS</name>
<dbReference type="InterPro" id="IPR010323">
    <property type="entry name" value="DUF924"/>
</dbReference>
<comment type="caution">
    <text evidence="1">The sequence shown here is derived from an EMBL/GenBank/DDBJ whole genome shotgun (WGS) entry which is preliminary data.</text>
</comment>
<reference evidence="1 2" key="1">
    <citation type="submission" date="2019-04" db="EMBL/GenBank/DDBJ databases">
        <title>Chitiniphilus eburnea sp. nov., a novel chitinolytic bacterium isolated from aquaculture sludge.</title>
        <authorList>
            <person name="Sheng M."/>
        </authorList>
    </citation>
    <scope>NUCLEOTIDE SEQUENCE [LARGE SCALE GENOMIC DNA]</scope>
    <source>
        <strain evidence="1 2">HX-2-15</strain>
    </source>
</reference>
<dbReference type="SUPFAM" id="SSF48452">
    <property type="entry name" value="TPR-like"/>
    <property type="match status" value="1"/>
</dbReference>
<dbReference type="InterPro" id="IPR011990">
    <property type="entry name" value="TPR-like_helical_dom_sf"/>
</dbReference>
<proteinExistence type="predicted"/>
<dbReference type="OrthoDB" id="7593450at2"/>
<evidence type="ECO:0000313" key="1">
    <source>
        <dbReference type="EMBL" id="TJZ65203.1"/>
    </source>
</evidence>
<dbReference type="Gene3D" id="1.25.40.10">
    <property type="entry name" value="Tetratricopeptide repeat domain"/>
    <property type="match status" value="1"/>
</dbReference>
<dbReference type="Gene3D" id="1.20.58.320">
    <property type="entry name" value="TPR-like"/>
    <property type="match status" value="1"/>
</dbReference>
<gene>
    <name evidence="1" type="ORF">FAZ21_18415</name>
</gene>
<accession>A0A4U0PBX4</accession>
<protein>
    <submittedName>
        <fullName evidence="1">DUF924 domain-containing protein</fullName>
    </submittedName>
</protein>
<dbReference type="Pfam" id="PF06041">
    <property type="entry name" value="DUF924"/>
    <property type="match status" value="1"/>
</dbReference>
<dbReference type="EMBL" id="SUMF01000039">
    <property type="protein sequence ID" value="TJZ65203.1"/>
    <property type="molecule type" value="Genomic_DNA"/>
</dbReference>
<dbReference type="RefSeq" id="WP_136774900.1">
    <property type="nucleotide sequence ID" value="NZ_CP156074.1"/>
</dbReference>
<keyword evidence="2" id="KW-1185">Reference proteome</keyword>
<dbReference type="AlphaFoldDB" id="A0A4U0PBX4"/>